<feature type="binding site" evidence="7">
    <location>
        <position position="815"/>
    </location>
    <ligand>
        <name>Zn(2+)</name>
        <dbReference type="ChEBI" id="CHEBI:29105"/>
        <label>2</label>
    </ligand>
</feature>
<keyword evidence="4 7" id="KW-0479">Metal-binding</keyword>
<dbReference type="Pfam" id="PF04998">
    <property type="entry name" value="RNA_pol_Rpb1_5"/>
    <property type="match status" value="1"/>
</dbReference>
<gene>
    <name evidence="7 10" type="primary">rpoC</name>
    <name evidence="10" type="ORF">NM961_23330</name>
</gene>
<protein>
    <recommendedName>
        <fullName evidence="7">DNA-directed RNA polymerase subunit beta'</fullName>
        <shortName evidence="7">RNAP subunit beta'</shortName>
        <ecNumber evidence="7">2.7.7.6</ecNumber>
    </recommendedName>
    <alternativeName>
        <fullName evidence="7">RNA polymerase subunit beta'</fullName>
    </alternativeName>
    <alternativeName>
        <fullName evidence="7">Transcriptase subunit beta'</fullName>
    </alternativeName>
</protein>
<dbReference type="InterPro" id="IPR007081">
    <property type="entry name" value="RNA_pol_Rpb1_5"/>
</dbReference>
<keyword evidence="11" id="KW-1185">Reference proteome</keyword>
<feature type="domain" description="RNA polymerase N-terminal" evidence="9">
    <location>
        <begin position="235"/>
        <end position="514"/>
    </location>
</feature>
<dbReference type="Gene3D" id="1.10.1790.20">
    <property type="match status" value="1"/>
</dbReference>
<feature type="binding site" evidence="7">
    <location>
        <position position="462"/>
    </location>
    <ligand>
        <name>Mg(2+)</name>
        <dbReference type="ChEBI" id="CHEBI:18420"/>
    </ligand>
</feature>
<dbReference type="CDD" id="cd02655">
    <property type="entry name" value="RNAP_beta'_C"/>
    <property type="match status" value="1"/>
</dbReference>
<dbReference type="Gene3D" id="1.10.274.100">
    <property type="entry name" value="RNA polymerase Rpb1, domain 3"/>
    <property type="match status" value="1"/>
</dbReference>
<dbReference type="InterPro" id="IPR007080">
    <property type="entry name" value="RNA_pol_Rpb1_1"/>
</dbReference>
<comment type="function">
    <text evidence="7 8">DNA-dependent RNA polymerase catalyzes the transcription of DNA into RNA using the four ribonucleoside triphosphates as substrates.</text>
</comment>
<comment type="cofactor">
    <cofactor evidence="7">
        <name>Zn(2+)</name>
        <dbReference type="ChEBI" id="CHEBI:29105"/>
    </cofactor>
    <text evidence="7">Binds 2 Zn(2+) ions per subunit.</text>
</comment>
<dbReference type="RefSeq" id="WP_255916834.1">
    <property type="nucleotide sequence ID" value="NZ_JANFQO010000041.1"/>
</dbReference>
<dbReference type="PANTHER" id="PTHR19376">
    <property type="entry name" value="DNA-DIRECTED RNA POLYMERASE"/>
    <property type="match status" value="1"/>
</dbReference>
<feature type="binding site" evidence="7">
    <location>
        <position position="890"/>
    </location>
    <ligand>
        <name>Zn(2+)</name>
        <dbReference type="ChEBI" id="CHEBI:29105"/>
        <label>2</label>
    </ligand>
</feature>
<dbReference type="GO" id="GO:0003899">
    <property type="term" value="F:DNA-directed RNA polymerase activity"/>
    <property type="evidence" value="ECO:0007669"/>
    <property type="project" value="UniProtKB-EC"/>
</dbReference>
<dbReference type="InterPro" id="IPR007083">
    <property type="entry name" value="RNA_pol_Rpb1_4"/>
</dbReference>
<evidence type="ECO:0000313" key="11">
    <source>
        <dbReference type="Proteomes" id="UP001165498"/>
    </source>
</evidence>
<dbReference type="GO" id="GO:0000428">
    <property type="term" value="C:DNA-directed RNA polymerase complex"/>
    <property type="evidence" value="ECO:0007669"/>
    <property type="project" value="UniProtKB-KW"/>
</dbReference>
<reference evidence="10" key="1">
    <citation type="submission" date="2022-07" db="EMBL/GenBank/DDBJ databases">
        <title>Tahibacter sp., a new gammaproteobacterium isolated from the silt sample collected at pig farm.</title>
        <authorList>
            <person name="Chen H."/>
        </authorList>
    </citation>
    <scope>NUCLEOTIDE SEQUENCE</scope>
    <source>
        <strain evidence="10">P2K</strain>
    </source>
</reference>
<evidence type="ECO:0000256" key="7">
    <source>
        <dbReference type="HAMAP-Rule" id="MF_01322"/>
    </source>
</evidence>
<keyword evidence="3 7" id="KW-0548">Nucleotidyltransferase</keyword>
<proteinExistence type="inferred from homology"/>
<dbReference type="Proteomes" id="UP001165498">
    <property type="component" value="Unassembled WGS sequence"/>
</dbReference>
<comment type="similarity">
    <text evidence="7 8">Belongs to the RNA polymerase beta' chain family.</text>
</comment>
<dbReference type="EC" id="2.7.7.6" evidence="7"/>
<keyword evidence="1 7" id="KW-0240">DNA-directed RNA polymerase</keyword>
<feature type="binding site" evidence="7">
    <location>
        <position position="897"/>
    </location>
    <ligand>
        <name>Zn(2+)</name>
        <dbReference type="ChEBI" id="CHEBI:29105"/>
        <label>2</label>
    </ligand>
</feature>
<evidence type="ECO:0000256" key="3">
    <source>
        <dbReference type="ARBA" id="ARBA00022695"/>
    </source>
</evidence>
<comment type="catalytic activity">
    <reaction evidence="6 7 8">
        <text>RNA(n) + a ribonucleoside 5'-triphosphate = RNA(n+1) + diphosphate</text>
        <dbReference type="Rhea" id="RHEA:21248"/>
        <dbReference type="Rhea" id="RHEA-COMP:14527"/>
        <dbReference type="Rhea" id="RHEA-COMP:17342"/>
        <dbReference type="ChEBI" id="CHEBI:33019"/>
        <dbReference type="ChEBI" id="CHEBI:61557"/>
        <dbReference type="ChEBI" id="CHEBI:140395"/>
        <dbReference type="EC" id="2.7.7.6"/>
    </reaction>
</comment>
<dbReference type="InterPro" id="IPR000722">
    <property type="entry name" value="RNA_pol_asu"/>
</dbReference>
<comment type="subunit">
    <text evidence="7">The RNAP catalytic core consists of 2 alpha, 1 beta, 1 beta' and 1 omega subunit. When a sigma factor is associated with the core the holoenzyme is formed, which can initiate transcription.</text>
</comment>
<dbReference type="HAMAP" id="MF_01322">
    <property type="entry name" value="RNApol_bact_RpoC"/>
    <property type="match status" value="1"/>
</dbReference>
<accession>A0ABT1QZD1</accession>
<dbReference type="SMART" id="SM00663">
    <property type="entry name" value="RPOLA_N"/>
    <property type="match status" value="1"/>
</dbReference>
<feature type="binding site" evidence="7">
    <location>
        <position position="460"/>
    </location>
    <ligand>
        <name>Mg(2+)</name>
        <dbReference type="ChEBI" id="CHEBI:18420"/>
    </ligand>
</feature>
<dbReference type="InterPro" id="IPR038120">
    <property type="entry name" value="Rpb1_funnel_sf"/>
</dbReference>
<dbReference type="Gene3D" id="2.40.50.100">
    <property type="match status" value="3"/>
</dbReference>
<sequence>MKDLLNLFNQQRQTLDFDSIRIGLASPDLIRSWSFGEVKKPETINYRTFKPERDGLFCAAIFGPIKDYECLCGKYKRMKHRGVVCEKCGTEVTLAKVRRERMGHIELASPTAHIWFLKSLPSRIGLMLDMTLRDIERILYFEAYVVVEPGLTALERGQLLTEEQYLQAVEEHGDEFDARMGAEAVYELLKAIDLNQELIKLREEIASTNSETKLKRLSKRIKLVESFLESGNRPEWMVMTVLPVLPPDLRPLVPLDGGRFATSDLNDLYRRVINRNNRLKRLLELNAPDIIVRNEKRMLQESVDALMDNGRRGRAITGTNKRPLKSLADMIKGKQGRFRQNLLGKRVDYSGRSVIVVGPTLRLHQCGLPKKMALELFKPFIFSKLQRRGLATTIKAAKKLVEREEAQVWDILEEVIREHPVMLNRAPTLHRLGIQAFEPVLIEGKAIQLHPLVCTAFNADFDGDQMAVHVPLSLEAQLEARALMMSTNNILSPANGDPIIVPTQDVVLGLYYMTRELVNAKGEGMVFANVAEVHRAYQNRAVELHAKVKVRLKLTDRDDQTGERTERMAIVDTTVGRALLHEIIPAGLPFALVNTELTKKNISRLINACYRKLGLKDTVVFADQLMYTGFHYATRAGISIGIDDMKIPREKKAILEVAEKEVVEIQEQFQSGLVTAGERYNKVVDIWSRTNEQVAQAMMRGIGTEKVQNAKGETVEQKSMNSIYIMADSGARGSAAQIRQLAGMRGLMAKPDGSIIETPIKANFREGLDVLQYFISTHGARKGLADTALKTANSGYLTRRLVDVAQDMVVTTQDCETYEGLTMTAIVEGGDVVEPLRDRVLGRVVAEDVYAPGNDDQPIVTRNTLLDEALVDKMDQAGVQSIKVRSPITCETRFGVCAQCYGRDLARGHLVNQGEAVGVIAAQSIGEPGTQLTMRTFHIGGAASRAAAVDNVQVKTTGALRFNNLKTVQHAQGHLVAVSRSGEVSVLDTHGRERERYKVPYGATISVKDGAPVKAGQVVANWDPHTHPIVSEVAGVLRFIDFIDGVTVQAQTDELTGLESAVVTDPKRRGTQAKDLRPTVRIEDKKGKELKLPGTDIPAQYYLPAGAIVSLQDGVEVGVGDVVARIPQETSKTRDITGGLPRVADLFEARKPKEPAILAERSGIISFGKDTKGKQRLIIKDVDGNEHEELIPKWRHVIVFEGEHVEKGETVVDGEPNPHDILRLLGVEPLAAYLVKEIQDVYRLQGVRINDKHIETIIRQMLRKVEITVSGDTRFLRGEQVDRIRMIEENRRAEARGELAAQFDPVLLGITKASLATESFISAASFQETTRVLTEAAVRGTRDTLRGLKENVIVGRLIPAGTGLAYHSTRRRLAAGGLSDSDIETLRGGVTEFVADSADDNG</sequence>
<comment type="cofactor">
    <cofactor evidence="7">
        <name>Mg(2+)</name>
        <dbReference type="ChEBI" id="CHEBI:18420"/>
    </cofactor>
    <text evidence="7">Binds 1 Mg(2+) ion per subunit.</text>
</comment>
<comment type="caution">
    <text evidence="10">The sequence shown here is derived from an EMBL/GenBank/DDBJ whole genome shotgun (WGS) entry which is preliminary data.</text>
</comment>
<keyword evidence="2 7" id="KW-0808">Transferase</keyword>
<dbReference type="Pfam" id="PF04997">
    <property type="entry name" value="RNA_pol_Rpb1_1"/>
    <property type="match status" value="1"/>
</dbReference>
<evidence type="ECO:0000256" key="8">
    <source>
        <dbReference type="RuleBase" id="RU004279"/>
    </source>
</evidence>
<feature type="binding site" evidence="7">
    <location>
        <position position="464"/>
    </location>
    <ligand>
        <name>Mg(2+)</name>
        <dbReference type="ChEBI" id="CHEBI:18420"/>
    </ligand>
</feature>
<organism evidence="10 11">
    <name type="scientific">Tahibacter harae</name>
    <dbReference type="NCBI Taxonomy" id="2963937"/>
    <lineage>
        <taxon>Bacteria</taxon>
        <taxon>Pseudomonadati</taxon>
        <taxon>Pseudomonadota</taxon>
        <taxon>Gammaproteobacteria</taxon>
        <taxon>Lysobacterales</taxon>
        <taxon>Rhodanobacteraceae</taxon>
        <taxon>Tahibacter</taxon>
    </lineage>
</organism>
<dbReference type="Gene3D" id="1.10.132.30">
    <property type="match status" value="1"/>
</dbReference>
<dbReference type="Pfam" id="PF00623">
    <property type="entry name" value="RNA_pol_Rpb1_2"/>
    <property type="match status" value="1"/>
</dbReference>
<feature type="binding site" evidence="7">
    <location>
        <position position="900"/>
    </location>
    <ligand>
        <name>Zn(2+)</name>
        <dbReference type="ChEBI" id="CHEBI:29105"/>
        <label>2</label>
    </ligand>
</feature>
<evidence type="ECO:0000259" key="9">
    <source>
        <dbReference type="SMART" id="SM00663"/>
    </source>
</evidence>
<keyword evidence="7" id="KW-0460">Magnesium</keyword>
<dbReference type="Gene3D" id="1.10.40.90">
    <property type="match status" value="1"/>
</dbReference>
<dbReference type="InterPro" id="IPR007066">
    <property type="entry name" value="RNA_pol_Rpb1_3"/>
</dbReference>
<feature type="binding site" evidence="7">
    <location>
        <position position="85"/>
    </location>
    <ligand>
        <name>Zn(2+)</name>
        <dbReference type="ChEBI" id="CHEBI:29105"/>
        <label>1</label>
    </ligand>
</feature>
<feature type="binding site" evidence="7">
    <location>
        <position position="72"/>
    </location>
    <ligand>
        <name>Zn(2+)</name>
        <dbReference type="ChEBI" id="CHEBI:29105"/>
        <label>1</label>
    </ligand>
</feature>
<evidence type="ECO:0000256" key="5">
    <source>
        <dbReference type="ARBA" id="ARBA00023163"/>
    </source>
</evidence>
<dbReference type="InterPro" id="IPR042102">
    <property type="entry name" value="RNA_pol_Rpb1_3_sf"/>
</dbReference>
<keyword evidence="5 7" id="KW-0804">Transcription</keyword>
<dbReference type="EMBL" id="JANFQO010000041">
    <property type="protein sequence ID" value="MCQ4167651.1"/>
    <property type="molecule type" value="Genomic_DNA"/>
</dbReference>
<dbReference type="NCBIfam" id="TIGR02386">
    <property type="entry name" value="rpoC_TIGR"/>
    <property type="match status" value="1"/>
</dbReference>
<dbReference type="PANTHER" id="PTHR19376:SF54">
    <property type="entry name" value="DNA-DIRECTED RNA POLYMERASE SUBUNIT BETA"/>
    <property type="match status" value="1"/>
</dbReference>
<dbReference type="CDD" id="cd01609">
    <property type="entry name" value="RNAP_beta'_N"/>
    <property type="match status" value="1"/>
</dbReference>
<dbReference type="InterPro" id="IPR012754">
    <property type="entry name" value="DNA-dir_RpoC_beta_prime_bact"/>
</dbReference>
<evidence type="ECO:0000256" key="2">
    <source>
        <dbReference type="ARBA" id="ARBA00022679"/>
    </source>
</evidence>
<name>A0ABT1QZD1_9GAMM</name>
<dbReference type="InterPro" id="IPR045867">
    <property type="entry name" value="DNA-dir_RpoC_beta_prime"/>
</dbReference>
<evidence type="ECO:0000256" key="4">
    <source>
        <dbReference type="ARBA" id="ARBA00022723"/>
    </source>
</evidence>
<dbReference type="Gene3D" id="2.40.40.20">
    <property type="match status" value="1"/>
</dbReference>
<dbReference type="Pfam" id="PF05000">
    <property type="entry name" value="RNA_pol_Rpb1_4"/>
    <property type="match status" value="1"/>
</dbReference>
<feature type="binding site" evidence="7">
    <location>
        <position position="88"/>
    </location>
    <ligand>
        <name>Zn(2+)</name>
        <dbReference type="ChEBI" id="CHEBI:29105"/>
        <label>1</label>
    </ligand>
</feature>
<keyword evidence="7" id="KW-0862">Zinc</keyword>
<dbReference type="InterPro" id="IPR006592">
    <property type="entry name" value="RNA_pol_N"/>
</dbReference>
<evidence type="ECO:0000256" key="1">
    <source>
        <dbReference type="ARBA" id="ARBA00022478"/>
    </source>
</evidence>
<dbReference type="Gene3D" id="1.10.150.390">
    <property type="match status" value="1"/>
</dbReference>
<dbReference type="SUPFAM" id="SSF64484">
    <property type="entry name" value="beta and beta-prime subunits of DNA dependent RNA-polymerase"/>
    <property type="match status" value="1"/>
</dbReference>
<dbReference type="Gene3D" id="4.10.860.120">
    <property type="entry name" value="RNA polymerase II, clamp domain"/>
    <property type="match status" value="1"/>
</dbReference>
<evidence type="ECO:0000313" key="10">
    <source>
        <dbReference type="EMBL" id="MCQ4167651.1"/>
    </source>
</evidence>
<dbReference type="InterPro" id="IPR044893">
    <property type="entry name" value="RNA_pol_Rpb1_clamp_domain"/>
</dbReference>
<evidence type="ECO:0000256" key="6">
    <source>
        <dbReference type="ARBA" id="ARBA00048552"/>
    </source>
</evidence>
<dbReference type="Pfam" id="PF04983">
    <property type="entry name" value="RNA_pol_Rpb1_3"/>
    <property type="match status" value="1"/>
</dbReference>
<feature type="binding site" evidence="7">
    <location>
        <position position="70"/>
    </location>
    <ligand>
        <name>Zn(2+)</name>
        <dbReference type="ChEBI" id="CHEBI:29105"/>
        <label>1</label>
    </ligand>
</feature>